<proteinExistence type="predicted"/>
<dbReference type="InterPro" id="IPR008979">
    <property type="entry name" value="Galactose-bd-like_sf"/>
</dbReference>
<dbReference type="PROSITE" id="PS50022">
    <property type="entry name" value="FA58C_3"/>
    <property type="match status" value="1"/>
</dbReference>
<accession>A0A7W7M509</accession>
<dbReference type="InterPro" id="IPR000400">
    <property type="entry name" value="Glyco_hydro_46"/>
</dbReference>
<dbReference type="CDD" id="cd00978">
    <property type="entry name" value="chitosanase_GH46"/>
    <property type="match status" value="1"/>
</dbReference>
<evidence type="ECO:0000313" key="2">
    <source>
        <dbReference type="EMBL" id="MBB4737297.1"/>
    </source>
</evidence>
<feature type="domain" description="F5/8 type C" evidence="1">
    <location>
        <begin position="20"/>
        <end position="163"/>
    </location>
</feature>
<dbReference type="Proteomes" id="UP000546162">
    <property type="component" value="Unassembled WGS sequence"/>
</dbReference>
<evidence type="ECO:0000259" key="1">
    <source>
        <dbReference type="PROSITE" id="PS50022"/>
    </source>
</evidence>
<keyword evidence="2" id="KW-0326">Glycosidase</keyword>
<keyword evidence="3" id="KW-1185">Reference proteome</keyword>
<sequence>MRTGSRRSMALGGGIAVLLCVPPAVSVAANASADVLLSRGRPALASSTLSVAWLASSAVDGGTGTRWASGAGPGTQWLRVDLGAAQEVSRVRLHWASAYAKGYRVQLSDNGATWTDAYRTGTGNGGVDDLRNLRGHGRYLRVLATQRATPGGYSLWDLRAYGPGPAARVPEAGAVPSAATPPAAAALTAGGKKETAFQLVSSAENSTLNWRGEFDYIEDLGDGRGYTAGIVGFCSGTGDMLDLVTDYTRRSPSNRLAGYLPALRAVDGTASHRGLDPGFVAAWRAAAKDPVFQKAQQDARDRMYFTPAVRLAQADGLRALGQFAYYDAAVMHGVSGLRAIRERAVRAGKTPSQGGDEIAYLGAFLDARDAEMRREAAHSDTTRVDTAQRVFLRGSNLDLVAPLTWHVYGDKYTIKR</sequence>
<name>A0A7W7M509_9ACTN</name>
<dbReference type="Gene3D" id="1.20.141.10">
    <property type="entry name" value="Chitosanase, subunit A, domain 1"/>
    <property type="match status" value="1"/>
</dbReference>
<dbReference type="Pfam" id="PF01374">
    <property type="entry name" value="Glyco_hydro_46"/>
    <property type="match status" value="1"/>
</dbReference>
<dbReference type="SUPFAM" id="SSF49785">
    <property type="entry name" value="Galactose-binding domain-like"/>
    <property type="match status" value="1"/>
</dbReference>
<dbReference type="GO" id="GO:0005975">
    <property type="term" value="P:carbohydrate metabolic process"/>
    <property type="evidence" value="ECO:0007669"/>
    <property type="project" value="InterPro"/>
</dbReference>
<dbReference type="SUPFAM" id="SSF53955">
    <property type="entry name" value="Lysozyme-like"/>
    <property type="match status" value="1"/>
</dbReference>
<dbReference type="InterPro" id="IPR023099">
    <property type="entry name" value="Glyco_hydro_46_N"/>
</dbReference>
<dbReference type="EMBL" id="JACHNB010000001">
    <property type="protein sequence ID" value="MBB4737297.1"/>
    <property type="molecule type" value="Genomic_DNA"/>
</dbReference>
<dbReference type="Pfam" id="PF00754">
    <property type="entry name" value="F5_F8_type_C"/>
    <property type="match status" value="1"/>
</dbReference>
<dbReference type="EC" id="3.2.1.132" evidence="2"/>
<organism evidence="2 3">
    <name type="scientific">Actinoplanes octamycinicus</name>
    <dbReference type="NCBI Taxonomy" id="135948"/>
    <lineage>
        <taxon>Bacteria</taxon>
        <taxon>Bacillati</taxon>
        <taxon>Actinomycetota</taxon>
        <taxon>Actinomycetes</taxon>
        <taxon>Micromonosporales</taxon>
        <taxon>Micromonosporaceae</taxon>
        <taxon>Actinoplanes</taxon>
    </lineage>
</organism>
<dbReference type="Gene3D" id="3.30.386.10">
    <property type="entry name" value="Chitosanase, subunit A, domain 2"/>
    <property type="match status" value="1"/>
</dbReference>
<dbReference type="InterPro" id="IPR023346">
    <property type="entry name" value="Lysozyme-like_dom_sf"/>
</dbReference>
<dbReference type="RefSeq" id="WP_239177649.1">
    <property type="nucleotide sequence ID" value="NZ_BAABFG010000005.1"/>
</dbReference>
<dbReference type="AlphaFoldDB" id="A0A7W7M509"/>
<dbReference type="InterPro" id="IPR000421">
    <property type="entry name" value="FA58C"/>
</dbReference>
<comment type="caution">
    <text evidence="2">The sequence shown here is derived from an EMBL/GenBank/DDBJ whole genome shotgun (WGS) entry which is preliminary data.</text>
</comment>
<reference evidence="2 3" key="1">
    <citation type="submission" date="2020-08" db="EMBL/GenBank/DDBJ databases">
        <title>Sequencing the genomes of 1000 actinobacteria strains.</title>
        <authorList>
            <person name="Klenk H.-P."/>
        </authorList>
    </citation>
    <scope>NUCLEOTIDE SEQUENCE [LARGE SCALE GENOMIC DNA]</scope>
    <source>
        <strain evidence="2 3">DSM 45809</strain>
    </source>
</reference>
<keyword evidence="2" id="KW-0378">Hydrolase</keyword>
<evidence type="ECO:0000313" key="3">
    <source>
        <dbReference type="Proteomes" id="UP000546162"/>
    </source>
</evidence>
<dbReference type="Gene3D" id="2.60.120.260">
    <property type="entry name" value="Galactose-binding domain-like"/>
    <property type="match status" value="1"/>
</dbReference>
<dbReference type="GO" id="GO:0005576">
    <property type="term" value="C:extracellular region"/>
    <property type="evidence" value="ECO:0007669"/>
    <property type="project" value="InterPro"/>
</dbReference>
<gene>
    <name evidence="2" type="ORF">BJY16_000756</name>
</gene>
<dbReference type="GO" id="GO:0016977">
    <property type="term" value="F:chitosanase activity"/>
    <property type="evidence" value="ECO:0007669"/>
    <property type="project" value="UniProtKB-EC"/>
</dbReference>
<protein>
    <submittedName>
        <fullName evidence="2">Chitosanase</fullName>
        <ecNumber evidence="2">3.2.1.132</ecNumber>
    </submittedName>
</protein>